<keyword evidence="3" id="KW-1185">Reference proteome</keyword>
<protein>
    <recommendedName>
        <fullName evidence="4">Secreted protein</fullName>
    </recommendedName>
</protein>
<feature type="signal peptide" evidence="1">
    <location>
        <begin position="1"/>
        <end position="29"/>
    </location>
</feature>
<proteinExistence type="predicted"/>
<name>A0AA40CB18_9PEZI</name>
<evidence type="ECO:0000256" key="1">
    <source>
        <dbReference type="SAM" id="SignalP"/>
    </source>
</evidence>
<comment type="caution">
    <text evidence="2">The sequence shown here is derived from an EMBL/GenBank/DDBJ whole genome shotgun (WGS) entry which is preliminary data.</text>
</comment>
<evidence type="ECO:0008006" key="4">
    <source>
        <dbReference type="Google" id="ProtNLM"/>
    </source>
</evidence>
<evidence type="ECO:0000313" key="2">
    <source>
        <dbReference type="EMBL" id="KAK0631762.1"/>
    </source>
</evidence>
<reference evidence="2" key="1">
    <citation type="submission" date="2023-06" db="EMBL/GenBank/DDBJ databases">
        <title>Genome-scale phylogeny and comparative genomics of the fungal order Sordariales.</title>
        <authorList>
            <consortium name="Lawrence Berkeley National Laboratory"/>
            <person name="Hensen N."/>
            <person name="Bonometti L."/>
            <person name="Westerberg I."/>
            <person name="Brannstrom I.O."/>
            <person name="Guillou S."/>
            <person name="Cros-Aarteil S."/>
            <person name="Calhoun S."/>
            <person name="Haridas S."/>
            <person name="Kuo A."/>
            <person name="Mondo S."/>
            <person name="Pangilinan J."/>
            <person name="Riley R."/>
            <person name="Labutti K."/>
            <person name="Andreopoulos B."/>
            <person name="Lipzen A."/>
            <person name="Chen C."/>
            <person name="Yanf M."/>
            <person name="Daum C."/>
            <person name="Ng V."/>
            <person name="Clum A."/>
            <person name="Steindorff A."/>
            <person name="Ohm R."/>
            <person name="Martin F."/>
            <person name="Silar P."/>
            <person name="Natvig D."/>
            <person name="Lalanne C."/>
            <person name="Gautier V."/>
            <person name="Ament-Velasquez S.L."/>
            <person name="Kruys A."/>
            <person name="Hutchinson M.I."/>
            <person name="Powell A.J."/>
            <person name="Barry K."/>
            <person name="Miller A.N."/>
            <person name="Grigoriev I.V."/>
            <person name="Debuchy R."/>
            <person name="Gladieux P."/>
            <person name="Thoren M.H."/>
            <person name="Johannesson H."/>
        </authorList>
    </citation>
    <scope>NUCLEOTIDE SEQUENCE</scope>
    <source>
        <strain evidence="2">CBS 606.72</strain>
    </source>
</reference>
<feature type="chain" id="PRO_5041346237" description="Secreted protein" evidence="1">
    <location>
        <begin position="30"/>
        <end position="76"/>
    </location>
</feature>
<evidence type="ECO:0000313" key="3">
    <source>
        <dbReference type="Proteomes" id="UP001175000"/>
    </source>
</evidence>
<dbReference type="AlphaFoldDB" id="A0AA40CB18"/>
<sequence>MVGSLSRPSQFMRMGVCVDCWVLLLGLLADWGGQQRALYVSRLSRVDVQCQQAQRNRSRSRLVCPPCVVALRVNAS</sequence>
<gene>
    <name evidence="2" type="ORF">B0T14DRAFT_502346</name>
</gene>
<organism evidence="2 3">
    <name type="scientific">Immersiella caudata</name>
    <dbReference type="NCBI Taxonomy" id="314043"/>
    <lineage>
        <taxon>Eukaryota</taxon>
        <taxon>Fungi</taxon>
        <taxon>Dikarya</taxon>
        <taxon>Ascomycota</taxon>
        <taxon>Pezizomycotina</taxon>
        <taxon>Sordariomycetes</taxon>
        <taxon>Sordariomycetidae</taxon>
        <taxon>Sordariales</taxon>
        <taxon>Lasiosphaeriaceae</taxon>
        <taxon>Immersiella</taxon>
    </lineage>
</organism>
<accession>A0AA40CB18</accession>
<dbReference type="Proteomes" id="UP001175000">
    <property type="component" value="Unassembled WGS sequence"/>
</dbReference>
<keyword evidence="1" id="KW-0732">Signal</keyword>
<dbReference type="EMBL" id="JAULSU010000001">
    <property type="protein sequence ID" value="KAK0631762.1"/>
    <property type="molecule type" value="Genomic_DNA"/>
</dbReference>